<dbReference type="AlphaFoldDB" id="A0A6A6SR97"/>
<dbReference type="SUPFAM" id="SSF51735">
    <property type="entry name" value="NAD(P)-binding Rossmann-fold domains"/>
    <property type="match status" value="1"/>
</dbReference>
<evidence type="ECO:0000313" key="2">
    <source>
        <dbReference type="EMBL" id="KAF2648908.1"/>
    </source>
</evidence>
<dbReference type="InterPro" id="IPR016040">
    <property type="entry name" value="NAD(P)-bd_dom"/>
</dbReference>
<dbReference type="Proteomes" id="UP000799324">
    <property type="component" value="Unassembled WGS sequence"/>
</dbReference>
<dbReference type="PANTHER" id="PTHR14097">
    <property type="entry name" value="OXIDOREDUCTASE HTATIP2"/>
    <property type="match status" value="1"/>
</dbReference>
<reference evidence="2" key="1">
    <citation type="journal article" date="2020" name="Stud. Mycol.">
        <title>101 Dothideomycetes genomes: a test case for predicting lifestyles and emergence of pathogens.</title>
        <authorList>
            <person name="Haridas S."/>
            <person name="Albert R."/>
            <person name="Binder M."/>
            <person name="Bloem J."/>
            <person name="Labutti K."/>
            <person name="Salamov A."/>
            <person name="Andreopoulos B."/>
            <person name="Baker S."/>
            <person name="Barry K."/>
            <person name="Bills G."/>
            <person name="Bluhm B."/>
            <person name="Cannon C."/>
            <person name="Castanera R."/>
            <person name="Culley D."/>
            <person name="Daum C."/>
            <person name="Ezra D."/>
            <person name="Gonzalez J."/>
            <person name="Henrissat B."/>
            <person name="Kuo A."/>
            <person name="Liang C."/>
            <person name="Lipzen A."/>
            <person name="Lutzoni F."/>
            <person name="Magnuson J."/>
            <person name="Mondo S."/>
            <person name="Nolan M."/>
            <person name="Ohm R."/>
            <person name="Pangilinan J."/>
            <person name="Park H.-J."/>
            <person name="Ramirez L."/>
            <person name="Alfaro M."/>
            <person name="Sun H."/>
            <person name="Tritt A."/>
            <person name="Yoshinaga Y."/>
            <person name="Zwiers L.-H."/>
            <person name="Turgeon B."/>
            <person name="Goodwin S."/>
            <person name="Spatafora J."/>
            <person name="Crous P."/>
            <person name="Grigoriev I."/>
        </authorList>
    </citation>
    <scope>NUCLEOTIDE SEQUENCE</scope>
    <source>
        <strain evidence="2">CBS 122681</strain>
    </source>
</reference>
<dbReference type="OrthoDB" id="3535423at2759"/>
<protein>
    <submittedName>
        <fullName evidence="2">NAD(P)-binding protein</fullName>
    </submittedName>
</protein>
<feature type="domain" description="NAD(P)-binding" evidence="1">
    <location>
        <begin position="7"/>
        <end position="139"/>
    </location>
</feature>
<dbReference type="Pfam" id="PF13460">
    <property type="entry name" value="NAD_binding_10"/>
    <property type="match status" value="1"/>
</dbReference>
<evidence type="ECO:0000259" key="1">
    <source>
        <dbReference type="Pfam" id="PF13460"/>
    </source>
</evidence>
<dbReference type="Gene3D" id="3.40.50.720">
    <property type="entry name" value="NAD(P)-binding Rossmann-like Domain"/>
    <property type="match status" value="1"/>
</dbReference>
<keyword evidence="3" id="KW-1185">Reference proteome</keyword>
<organism evidence="2 3">
    <name type="scientific">Lophiostoma macrostomum CBS 122681</name>
    <dbReference type="NCBI Taxonomy" id="1314788"/>
    <lineage>
        <taxon>Eukaryota</taxon>
        <taxon>Fungi</taxon>
        <taxon>Dikarya</taxon>
        <taxon>Ascomycota</taxon>
        <taxon>Pezizomycotina</taxon>
        <taxon>Dothideomycetes</taxon>
        <taxon>Pleosporomycetidae</taxon>
        <taxon>Pleosporales</taxon>
        <taxon>Lophiostomataceae</taxon>
        <taxon>Lophiostoma</taxon>
    </lineage>
</organism>
<proteinExistence type="predicted"/>
<accession>A0A6A6SR97</accession>
<evidence type="ECO:0000313" key="3">
    <source>
        <dbReference type="Proteomes" id="UP000799324"/>
    </source>
</evidence>
<name>A0A6A6SR97_9PLEO</name>
<dbReference type="PANTHER" id="PTHR14097:SF8">
    <property type="entry name" value="NAD(P)-BINDING DOMAIN-CONTAINING PROTEIN"/>
    <property type="match status" value="1"/>
</dbReference>
<sequence>MKLIVTGATGFVGAEIVRLALSNKAITSIIALARKPVEAPDNAGPDADTAKLHSIVIEDWMAEYPQSVKEQIKGADACIWNLAITPTKSMNMDFSEVTKVCHGYTLNGIRNMTGVVNEPFRFIYTSGIAVERDQSKNIHTQPLAEYRHMRVYGSLPRAIQSTDVLDQGRTENDLLEFAQHHETGIEVVSTRPGGIEGPGHPFKPEMGPIWKGLGLEDIHVWLHVSQLAAAMIELSVNGFTKDILWPKELVELGNRVISKEDYVS</sequence>
<gene>
    <name evidence="2" type="ORF">K491DRAFT_698512</name>
</gene>
<dbReference type="EMBL" id="MU004515">
    <property type="protein sequence ID" value="KAF2648908.1"/>
    <property type="molecule type" value="Genomic_DNA"/>
</dbReference>
<dbReference type="InterPro" id="IPR036291">
    <property type="entry name" value="NAD(P)-bd_dom_sf"/>
</dbReference>